<organism evidence="1 2">
    <name type="scientific">Dehalogenimonas formicexedens</name>
    <dbReference type="NCBI Taxonomy" id="1839801"/>
    <lineage>
        <taxon>Bacteria</taxon>
        <taxon>Bacillati</taxon>
        <taxon>Chloroflexota</taxon>
        <taxon>Dehalococcoidia</taxon>
        <taxon>Dehalococcoidales</taxon>
        <taxon>Dehalococcoidaceae</taxon>
        <taxon>Dehalogenimonas</taxon>
    </lineage>
</organism>
<accession>A0A1P8FAH4</accession>
<reference evidence="2" key="1">
    <citation type="submission" date="2016-11" db="EMBL/GenBank/DDBJ databases">
        <title>Dehalogenimonas formicexedens sp. nov., a chlorinated alkane respiring bacterium isolated from contaminated groundwater.</title>
        <authorList>
            <person name="Key T.A."/>
            <person name="Bowman K.S."/>
            <person name="Lee I."/>
            <person name="Chun J."/>
            <person name="Albuquerque L."/>
            <person name="da Costa M.S."/>
            <person name="Rainey F.A."/>
            <person name="Moe W.M."/>
        </authorList>
    </citation>
    <scope>NUCLEOTIDE SEQUENCE [LARGE SCALE GENOMIC DNA]</scope>
    <source>
        <strain evidence="2">NSZ-14</strain>
    </source>
</reference>
<evidence type="ECO:0000313" key="1">
    <source>
        <dbReference type="EMBL" id="APV45452.1"/>
    </source>
</evidence>
<dbReference type="Proteomes" id="UP000185934">
    <property type="component" value="Chromosome"/>
</dbReference>
<keyword evidence="2" id="KW-1185">Reference proteome</keyword>
<dbReference type="AlphaFoldDB" id="A0A1P8FAH4"/>
<dbReference type="KEGG" id="dfo:Dform_02148"/>
<name>A0A1P8FAH4_9CHLR</name>
<evidence type="ECO:0000313" key="2">
    <source>
        <dbReference type="Proteomes" id="UP000185934"/>
    </source>
</evidence>
<sequence length="200" mass="21960">MPNMDIKIAEVIETSSTSFTAQCYDLNASPPLGSLIKTNFDGVTIYAAVGHVSTTSLEPGRRPVARGKDEATEEAVFKANPQLEKLLRCEVNAIIVGHRLDGEIRHYLPPRPARLHGFVLNCDDAEVRNFSQKTGFITLLLSAQGDVSPEEMTSAVLRRIAGSYEGDERRNFLLTSGKALAQLLSADYNRLKTILERLSA</sequence>
<proteinExistence type="predicted"/>
<protein>
    <submittedName>
        <fullName evidence="1">Uncharacterized protein</fullName>
    </submittedName>
</protein>
<dbReference type="STRING" id="1839801.Dform_02148"/>
<gene>
    <name evidence="1" type="ORF">Dform_02148</name>
</gene>
<dbReference type="EMBL" id="CP018258">
    <property type="protein sequence ID" value="APV45452.1"/>
    <property type="molecule type" value="Genomic_DNA"/>
</dbReference>